<accession>A0A1G9YCC2</accession>
<sequence length="98" mass="9965">MTWHWIGLTFFSITLLPAGLAMATGHVPKRLRPRLAPTPPRGWAVLALYAAAPLNSLPRLAGASPTIILVATATAGIVATAGCAVAAIASHRTASAAS</sequence>
<keyword evidence="1" id="KW-1133">Transmembrane helix</keyword>
<keyword evidence="1" id="KW-0812">Transmembrane</keyword>
<gene>
    <name evidence="2" type="ORF">SAMN05444921_11868</name>
</gene>
<evidence type="ECO:0000313" key="3">
    <source>
        <dbReference type="Proteomes" id="UP000199063"/>
    </source>
</evidence>
<evidence type="ECO:0000313" key="2">
    <source>
        <dbReference type="EMBL" id="SDN06749.1"/>
    </source>
</evidence>
<protein>
    <submittedName>
        <fullName evidence="2">Uncharacterized protein</fullName>
    </submittedName>
</protein>
<organism evidence="2 3">
    <name type="scientific">Streptomyces wuyuanensis</name>
    <dbReference type="NCBI Taxonomy" id="1196353"/>
    <lineage>
        <taxon>Bacteria</taxon>
        <taxon>Bacillati</taxon>
        <taxon>Actinomycetota</taxon>
        <taxon>Actinomycetes</taxon>
        <taxon>Kitasatosporales</taxon>
        <taxon>Streptomycetaceae</taxon>
        <taxon>Streptomyces</taxon>
    </lineage>
</organism>
<keyword evidence="3" id="KW-1185">Reference proteome</keyword>
<dbReference type="GeneID" id="40832218"/>
<reference evidence="3" key="1">
    <citation type="submission" date="2016-10" db="EMBL/GenBank/DDBJ databases">
        <authorList>
            <person name="Varghese N."/>
            <person name="Submissions S."/>
        </authorList>
    </citation>
    <scope>NUCLEOTIDE SEQUENCE [LARGE SCALE GENOMIC DNA]</scope>
    <source>
        <strain evidence="3">CGMCC 4.7042</strain>
    </source>
</reference>
<proteinExistence type="predicted"/>
<keyword evidence="1" id="KW-0472">Membrane</keyword>
<evidence type="ECO:0000256" key="1">
    <source>
        <dbReference type="SAM" id="Phobius"/>
    </source>
</evidence>
<dbReference type="RefSeq" id="WP_093658520.1">
    <property type="nucleotide sequence ID" value="NZ_FNHI01000018.1"/>
</dbReference>
<dbReference type="EMBL" id="FNHI01000018">
    <property type="protein sequence ID" value="SDN06749.1"/>
    <property type="molecule type" value="Genomic_DNA"/>
</dbReference>
<name>A0A1G9YCC2_9ACTN</name>
<feature type="transmembrane region" description="Helical" evidence="1">
    <location>
        <begin position="67"/>
        <end position="89"/>
    </location>
</feature>
<dbReference type="AlphaFoldDB" id="A0A1G9YCC2"/>
<dbReference type="Proteomes" id="UP000199063">
    <property type="component" value="Unassembled WGS sequence"/>
</dbReference>